<comment type="caution">
    <text evidence="9">The sequence shown here is derived from an EMBL/GenBank/DDBJ whole genome shotgun (WGS) entry which is preliminary data.</text>
</comment>
<evidence type="ECO:0000256" key="7">
    <source>
        <dbReference type="SAM" id="Phobius"/>
    </source>
</evidence>
<comment type="subcellular location">
    <subcellularLocation>
        <location evidence="1">Cell membrane</location>
        <topology evidence="1">Multi-pass membrane protein</topology>
    </subcellularLocation>
</comment>
<keyword evidence="4 7" id="KW-1133">Transmembrane helix</keyword>
<evidence type="ECO:0000313" key="10">
    <source>
        <dbReference type="Proteomes" id="UP001556692"/>
    </source>
</evidence>
<evidence type="ECO:0000256" key="6">
    <source>
        <dbReference type="SAM" id="Coils"/>
    </source>
</evidence>
<proteinExistence type="predicted"/>
<dbReference type="Gene3D" id="3.40.50.300">
    <property type="entry name" value="P-loop containing nucleotide triphosphate hydrolases"/>
    <property type="match status" value="1"/>
</dbReference>
<evidence type="ECO:0000256" key="5">
    <source>
        <dbReference type="ARBA" id="ARBA00023136"/>
    </source>
</evidence>
<evidence type="ECO:0000259" key="8">
    <source>
        <dbReference type="Pfam" id="PF02706"/>
    </source>
</evidence>
<feature type="domain" description="Polysaccharide chain length determinant N-terminal" evidence="8">
    <location>
        <begin position="12"/>
        <end position="103"/>
    </location>
</feature>
<evidence type="ECO:0000256" key="2">
    <source>
        <dbReference type="ARBA" id="ARBA00022475"/>
    </source>
</evidence>
<dbReference type="PANTHER" id="PTHR32309">
    <property type="entry name" value="TYROSINE-PROTEIN KINASE"/>
    <property type="match status" value="1"/>
</dbReference>
<dbReference type="PANTHER" id="PTHR32309:SF13">
    <property type="entry name" value="FERRIC ENTEROBACTIN TRANSPORT PROTEIN FEPE"/>
    <property type="match status" value="1"/>
</dbReference>
<dbReference type="InterPro" id="IPR027417">
    <property type="entry name" value="P-loop_NTPase"/>
</dbReference>
<keyword evidence="5 7" id="KW-0472">Membrane</keyword>
<dbReference type="SUPFAM" id="SSF52540">
    <property type="entry name" value="P-loop containing nucleoside triphosphate hydrolases"/>
    <property type="match status" value="1"/>
</dbReference>
<dbReference type="Pfam" id="PF02706">
    <property type="entry name" value="Wzz"/>
    <property type="match status" value="1"/>
</dbReference>
<dbReference type="InterPro" id="IPR050445">
    <property type="entry name" value="Bact_polysacc_biosynth/exp"/>
</dbReference>
<evidence type="ECO:0000313" key="9">
    <source>
        <dbReference type="EMBL" id="MEX0408515.1"/>
    </source>
</evidence>
<evidence type="ECO:0000256" key="4">
    <source>
        <dbReference type="ARBA" id="ARBA00022989"/>
    </source>
</evidence>
<dbReference type="EMBL" id="JBDPGJ010000005">
    <property type="protein sequence ID" value="MEX0408515.1"/>
    <property type="molecule type" value="Genomic_DNA"/>
</dbReference>
<dbReference type="RefSeq" id="WP_367956378.1">
    <property type="nucleotide sequence ID" value="NZ_JBDPGJ010000005.1"/>
</dbReference>
<name>A0ABV3SSJ8_9HYPH</name>
<feature type="transmembrane region" description="Helical" evidence="7">
    <location>
        <begin position="26"/>
        <end position="47"/>
    </location>
</feature>
<evidence type="ECO:0000256" key="3">
    <source>
        <dbReference type="ARBA" id="ARBA00022692"/>
    </source>
</evidence>
<reference evidence="9 10" key="1">
    <citation type="submission" date="2024-05" db="EMBL/GenBank/DDBJ databases">
        <authorList>
            <person name="Jiang F."/>
        </authorList>
    </citation>
    <scope>NUCLEOTIDE SEQUENCE [LARGE SCALE GENOMIC DNA]</scope>
    <source>
        <strain evidence="9 10">LZ166</strain>
    </source>
</reference>
<organism evidence="9 10">
    <name type="scientific">Aquibium pacificus</name>
    <dbReference type="NCBI Taxonomy" id="3153579"/>
    <lineage>
        <taxon>Bacteria</taxon>
        <taxon>Pseudomonadati</taxon>
        <taxon>Pseudomonadota</taxon>
        <taxon>Alphaproteobacteria</taxon>
        <taxon>Hyphomicrobiales</taxon>
        <taxon>Phyllobacteriaceae</taxon>
        <taxon>Aquibium</taxon>
    </lineage>
</organism>
<evidence type="ECO:0000256" key="1">
    <source>
        <dbReference type="ARBA" id="ARBA00004651"/>
    </source>
</evidence>
<keyword evidence="3 7" id="KW-0812">Transmembrane</keyword>
<dbReference type="NCBIfam" id="TIGR01005">
    <property type="entry name" value="eps_transp_fam"/>
    <property type="match status" value="1"/>
</dbReference>
<feature type="transmembrane region" description="Helical" evidence="7">
    <location>
        <begin position="433"/>
        <end position="454"/>
    </location>
</feature>
<gene>
    <name evidence="9" type="ORF">ABGN05_22910</name>
</gene>
<dbReference type="InterPro" id="IPR005700">
    <property type="entry name" value="EPS_ExoP-like"/>
</dbReference>
<feature type="coiled-coil region" evidence="6">
    <location>
        <begin position="291"/>
        <end position="399"/>
    </location>
</feature>
<keyword evidence="10" id="KW-1185">Reference proteome</keyword>
<keyword evidence="2" id="KW-1003">Cell membrane</keyword>
<dbReference type="Proteomes" id="UP001556692">
    <property type="component" value="Unassembled WGS sequence"/>
</dbReference>
<protein>
    <submittedName>
        <fullName evidence="9">Exopolysaccharide transport family protein</fullName>
    </submittedName>
</protein>
<dbReference type="InterPro" id="IPR003856">
    <property type="entry name" value="LPS_length_determ_N"/>
</dbReference>
<keyword evidence="6" id="KW-0175">Coiled coil</keyword>
<sequence length="716" mass="76904">MAGPHAPGSDVDIDIGALTASLARDWLRIVLVVLAVTALAFILASTAQKHYKAETRLLIEERESVFTRPDANGSNSPVLDDQGVTSQVEVISSSDLLKQVAGDLGLARLEEFEASGEVSMLGRLLIIAGLRNDPVELPPEERVLKNFREKLTVYRVEGSRVIVVQFSSVDPELAAKVPNAIADAYLALQRKAKAQSDTDATEWLEPEIADLRDKVKEAEGRVADFRGGSDLLMGSNNSVLATQQLSELSSELSRVKANRASSEATASAVRNALAAGTSIESLPEVLSSPLIQRLRESQVQLRATIADLSATLLDNHPRIRALRSQLADLDSQIRSEANKVLEGLETEADAARLRETELIAEVNRLKAESARVGEQEVELRALEREAASQRDLLESYLSRYREAVSRKDRDYLPADARIFSRASVPSEPYFPKVVPITGAALAASLLIMVVFTLMRELFSGRAMRPSYRTTAEPVRQVVMPAHPEADEDADLAPVATAAVAPPREPEQRAVAAPVFTKGQVSIEDAAERLIARGASRAVFVSPEGDEGAAAAVMVAREVADAGLRTLLLDLTSTGAVSGPMLDGAKLPGITDLLCSKAQFTDVIHPDLYSDCHVIPVGNSDPARAMRAVDRLPIIMDSLTTAYDMVIVECGPADGASIKRLASGASEVVISVIEEDDAAVSATEDELKSVGFEKAFLVTPIGYEPPHAPVPDERNAA</sequence>
<accession>A0ABV3SSJ8</accession>